<gene>
    <name evidence="3" type="ORF">COU11_00750</name>
</gene>
<proteinExistence type="predicted"/>
<dbReference type="Pfam" id="PF01266">
    <property type="entry name" value="DAO"/>
    <property type="match status" value="1"/>
</dbReference>
<feature type="domain" description="FAD dependent oxidoreductase" evidence="2">
    <location>
        <begin position="17"/>
        <end position="385"/>
    </location>
</feature>
<dbReference type="InterPro" id="IPR036188">
    <property type="entry name" value="FAD/NAD-bd_sf"/>
</dbReference>
<reference evidence="4" key="1">
    <citation type="submission" date="2017-09" db="EMBL/GenBank/DDBJ databases">
        <title>Depth-based differentiation of microbial function through sediment-hosted aquifers and enrichment of novel symbionts in the deep terrestrial subsurface.</title>
        <authorList>
            <person name="Probst A.J."/>
            <person name="Ladd B."/>
            <person name="Jarett J.K."/>
            <person name="Geller-Mcgrath D.E."/>
            <person name="Sieber C.M.K."/>
            <person name="Emerson J.B."/>
            <person name="Anantharaman K."/>
            <person name="Thomas B.C."/>
            <person name="Malmstrom R."/>
            <person name="Stieglmeier M."/>
            <person name="Klingl A."/>
            <person name="Woyke T."/>
            <person name="Ryan C.M."/>
            <person name="Banfield J.F."/>
        </authorList>
    </citation>
    <scope>NUCLEOTIDE SEQUENCE [LARGE SCALE GENOMIC DNA]</scope>
</reference>
<dbReference type="Gene3D" id="3.30.9.10">
    <property type="entry name" value="D-Amino Acid Oxidase, subunit A, domain 2"/>
    <property type="match status" value="1"/>
</dbReference>
<accession>A0A2H0UNZ9</accession>
<dbReference type="GO" id="GO:0016491">
    <property type="term" value="F:oxidoreductase activity"/>
    <property type="evidence" value="ECO:0007669"/>
    <property type="project" value="UniProtKB-KW"/>
</dbReference>
<keyword evidence="1" id="KW-0560">Oxidoreductase</keyword>
<dbReference type="PANTHER" id="PTHR13847:SF287">
    <property type="entry name" value="FAD-DEPENDENT OXIDOREDUCTASE DOMAIN-CONTAINING PROTEIN 1"/>
    <property type="match status" value="1"/>
</dbReference>
<organism evidence="3 4">
    <name type="scientific">Candidatus Harrisonbacteria bacterium CG10_big_fil_rev_8_21_14_0_10_49_15</name>
    <dbReference type="NCBI Taxonomy" id="1974587"/>
    <lineage>
        <taxon>Bacteria</taxon>
        <taxon>Candidatus Harrisoniibacteriota</taxon>
    </lineage>
</organism>
<name>A0A2H0UNZ9_9BACT</name>
<dbReference type="EMBL" id="PFBD01000006">
    <property type="protein sequence ID" value="PIR87376.1"/>
    <property type="molecule type" value="Genomic_DNA"/>
</dbReference>
<sequence length="423" mass="45902">MTATSIAPLPTTARPTKVVVIGGGVTGTITAWELARMGHQVTLLEARQVGSGSSSRSAACIRQQFSTPSTVRGMRYSVQFYDQWHALMGGAESPIRHNGYLFLKDYTADPEAVQATVAMQQEAGLTDVTWLTKEELDEQFPYIESTGLQGATWCPTDGFLFPHIVYNDSAEAARRNGVQVVQGAEVVEANHSNGRVASVITRDGNVFDGDIFVNAANAWAPRLSGICGGFALDIQTRRRYLYFMEGLRDESMGLAPDDVRNLPMTITPRGAYCRPESTHQLMMGWLHFTKPVEADFDDQDRIEPGFGHNAFSGYGMGLHKELSAFVPAVADMGNIHAVTAGYYADTADHNPLIGFDPIVANLLHVAGFSGHGLMHAPFSARIVACLIEAGHNIASINLPDLGSVDLKPYEVDREPARGEAMVI</sequence>
<dbReference type="AlphaFoldDB" id="A0A2H0UNZ9"/>
<dbReference type="GO" id="GO:0005737">
    <property type="term" value="C:cytoplasm"/>
    <property type="evidence" value="ECO:0007669"/>
    <property type="project" value="TreeGrafter"/>
</dbReference>
<dbReference type="Gene3D" id="3.50.50.60">
    <property type="entry name" value="FAD/NAD(P)-binding domain"/>
    <property type="match status" value="1"/>
</dbReference>
<evidence type="ECO:0000313" key="3">
    <source>
        <dbReference type="EMBL" id="PIR87376.1"/>
    </source>
</evidence>
<evidence type="ECO:0000259" key="2">
    <source>
        <dbReference type="Pfam" id="PF01266"/>
    </source>
</evidence>
<dbReference type="InterPro" id="IPR006076">
    <property type="entry name" value="FAD-dep_OxRdtase"/>
</dbReference>
<evidence type="ECO:0000313" key="4">
    <source>
        <dbReference type="Proteomes" id="UP000229526"/>
    </source>
</evidence>
<evidence type="ECO:0000256" key="1">
    <source>
        <dbReference type="ARBA" id="ARBA00023002"/>
    </source>
</evidence>
<dbReference type="Proteomes" id="UP000229526">
    <property type="component" value="Unassembled WGS sequence"/>
</dbReference>
<comment type="caution">
    <text evidence="3">The sequence shown here is derived from an EMBL/GenBank/DDBJ whole genome shotgun (WGS) entry which is preliminary data.</text>
</comment>
<dbReference type="PANTHER" id="PTHR13847">
    <property type="entry name" value="SARCOSINE DEHYDROGENASE-RELATED"/>
    <property type="match status" value="1"/>
</dbReference>
<protein>
    <submittedName>
        <fullName evidence="3">FAD-dependent oxidoreductase</fullName>
    </submittedName>
</protein>
<dbReference type="SUPFAM" id="SSF51905">
    <property type="entry name" value="FAD/NAD(P)-binding domain"/>
    <property type="match status" value="1"/>
</dbReference>